<dbReference type="EMBL" id="GBRH01185567">
    <property type="protein sequence ID" value="JAE12329.1"/>
    <property type="molecule type" value="Transcribed_RNA"/>
</dbReference>
<dbReference type="AlphaFoldDB" id="A0A0A9FM86"/>
<protein>
    <submittedName>
        <fullName evidence="1">Uncharacterized protein</fullName>
    </submittedName>
</protein>
<sequence length="22" mass="2401">MISLSLGFYLKCDISALEAVVK</sequence>
<proteinExistence type="predicted"/>
<accession>A0A0A9FM86</accession>
<organism evidence="1">
    <name type="scientific">Arundo donax</name>
    <name type="common">Giant reed</name>
    <name type="synonym">Donax arundinaceus</name>
    <dbReference type="NCBI Taxonomy" id="35708"/>
    <lineage>
        <taxon>Eukaryota</taxon>
        <taxon>Viridiplantae</taxon>
        <taxon>Streptophyta</taxon>
        <taxon>Embryophyta</taxon>
        <taxon>Tracheophyta</taxon>
        <taxon>Spermatophyta</taxon>
        <taxon>Magnoliopsida</taxon>
        <taxon>Liliopsida</taxon>
        <taxon>Poales</taxon>
        <taxon>Poaceae</taxon>
        <taxon>PACMAD clade</taxon>
        <taxon>Arundinoideae</taxon>
        <taxon>Arundineae</taxon>
        <taxon>Arundo</taxon>
    </lineage>
</organism>
<evidence type="ECO:0000313" key="1">
    <source>
        <dbReference type="EMBL" id="JAE12329.1"/>
    </source>
</evidence>
<reference evidence="1" key="2">
    <citation type="journal article" date="2015" name="Data Brief">
        <title>Shoot transcriptome of the giant reed, Arundo donax.</title>
        <authorList>
            <person name="Barrero R.A."/>
            <person name="Guerrero F.D."/>
            <person name="Moolhuijzen P."/>
            <person name="Goolsby J.A."/>
            <person name="Tidwell J."/>
            <person name="Bellgard S.E."/>
            <person name="Bellgard M.I."/>
        </authorList>
    </citation>
    <scope>NUCLEOTIDE SEQUENCE</scope>
    <source>
        <tissue evidence="1">Shoot tissue taken approximately 20 cm above the soil surface</tissue>
    </source>
</reference>
<reference evidence="1" key="1">
    <citation type="submission" date="2014-09" db="EMBL/GenBank/DDBJ databases">
        <authorList>
            <person name="Magalhaes I.L.F."/>
            <person name="Oliveira U."/>
            <person name="Santos F.R."/>
            <person name="Vidigal T.H.D.A."/>
            <person name="Brescovit A.D."/>
            <person name="Santos A.J."/>
        </authorList>
    </citation>
    <scope>NUCLEOTIDE SEQUENCE</scope>
    <source>
        <tissue evidence="1">Shoot tissue taken approximately 20 cm above the soil surface</tissue>
    </source>
</reference>
<name>A0A0A9FM86_ARUDO</name>